<feature type="compositionally biased region" description="Basic and acidic residues" evidence="4">
    <location>
        <begin position="235"/>
        <end position="254"/>
    </location>
</feature>
<dbReference type="Gene3D" id="2.30.30.490">
    <property type="match status" value="1"/>
</dbReference>
<evidence type="ECO:0008006" key="9">
    <source>
        <dbReference type="Google" id="ProtNLM"/>
    </source>
</evidence>
<feature type="region of interest" description="Disordered" evidence="4">
    <location>
        <begin position="1580"/>
        <end position="1603"/>
    </location>
</feature>
<dbReference type="InterPro" id="IPR003617">
    <property type="entry name" value="TFIIS/CRSP70_N_sub"/>
</dbReference>
<feature type="region of interest" description="Disordered" evidence="4">
    <location>
        <begin position="190"/>
        <end position="257"/>
    </location>
</feature>
<feature type="compositionally biased region" description="Polar residues" evidence="4">
    <location>
        <begin position="788"/>
        <end position="797"/>
    </location>
</feature>
<feature type="compositionally biased region" description="Polar residues" evidence="4">
    <location>
        <begin position="204"/>
        <end position="224"/>
    </location>
</feature>
<sequence>MHGKGQRESELCRRSTSGQHMPVTTPTTVAVGDSSVVSTITADSFCKDGRKVSVGDCALFKPSHDSPPFIGIIRRLKLSEDNNLQLGVNWLYRPAELKLGKGILPEAAPNEIFYSFHRDETPAASLLHPCKVAFLSKGAELPTGISSFICRRVYDISNECLWWLTDQDYIKELQEEVGQLLNKTRVEMHATVQPGGRSPKPMNGSMSTSQLKPGSDNVQSSVTSFPPHVKGKKRERGDQGPESIKRERSMKTEDIDSSQIKAESILKSEISKITEKGGLVNSEGVEKLVHLMQPDRNEKKMDLISRSMLASVVSATENFDCLTRFVQLRGLPVLDEWLQDVHKGRISESSNTKDGDKSVEEFLFVLLRALDKLPVNLQALQMCHIGRSVNHLRQHKNTEIQRKARSLVDTWKKRVEAEMNIIDAKSGSNQAVTWPSKSRLPEASHSITKNPGGPNDVTKSAVAQLSASRMASIKTSQGETTIKSASLSPGSTKPASSPASGKEGQHRVSVGGSCDVPSAREDKSSSSSQSHNHSQSISGKEDGRSSTAVSMNSIKISTGGSRHRKSVNGYPGSSVSGSQKESPAGRSSHRNPSSEKLPHSAVSGEKTMDVQVLEGSGHKLIVKIPNRGRSPAQSASGGSYEDPTNMSSRASSPVLSEKSDQFDQTLKEKTDADRSNLDTNAESWQSNDFKDILTGSDDGDGSPAAVPEEVRSKIVDDSRKSAEVRAACTSGAEPKSGKLHEASYSPMNALIESCVKYSESNVPMLLGDAIGMNLLASVAAEEMSKSNMVSPSVSPQRNIPAAEDACTGNDAKSKSPPGDISAGDGKNDDAGNGEKLVIASASWSNDKLLSSMGAAMEFPGDRKASISPSQETMTGGCNKQFNSPCFDSETAGEKLEITEKSGEVEKYASSPHSVSEKAIDGELSKQFHEEMVSHEVKVEGALDAKLGGDGTSVLGDKVTSAVASSEDQKPSVEVCTSKFESENRNGVNRMLNIASTGMKPSSVVVNSEKMEGSDKEERLPTSSSGDPTTVRGGLSDEASVNLVNLSEKAKSDQGNVEASVEDKARVETDITTRNQKGEASVERKDVVPVQNSGLLLNQKDRPRFSNAELQKHGESRELNFSAGEADKTKDCGSANEETSFVSTAAPESALKVKFDLNEGFFSDEGKYGDPIILTGPGCLSNIHIMNPLPFAVSSVSCSLPASITVAAAAKGPFVPPEELLRVKGEFGWKGSAATSAFRPAEPRKSLDMPLSSATISRAEASTSKHSRPQLDIDLNVPDERTFDDINGQDSALELISPLDHIANRASLKNEVIDSPAVRCSGGLDLDLNRLDEPGDAGQCSVSSSCRLDGAVFPSKASMIGLPTGDVRRDFDLNNGPGVDESNAEQSLFHDNHQGSMRSQLPASNLRLNNPEMGNLSSWFTPGSTYSTVTLPSILPDRVEQTPFPIVTPGAQRILGPPAGSPFTPDVYRSSVLSSSPAVPFQSPPFQYPVFPFGTSFALPSASFSVGSTSFVDPSSGGRIYTPSVNSQLLGPVGTVSSQYPRPYVVGLPDNNSNCTMDHNRKWGRQGLDLNAGPGVVDMEGREESVSLTGRSPREDGTVRASGSSSRGIKIRKSFNLVILKASGGWTLANSSDSQLLVCFYGGGWDEGEINDILVQIIDIGGPGSRLNPNGKLSLCFAVNHLSLFPVFLALLCPPFAHYICIQGLAPNFGTNAFIRHVLVVVAAIVP</sequence>
<feature type="compositionally biased region" description="Basic and acidic residues" evidence="4">
    <location>
        <begin position="1"/>
        <end position="13"/>
    </location>
</feature>
<comment type="subcellular location">
    <subcellularLocation>
        <location evidence="1 3">Nucleus</location>
    </subcellularLocation>
</comment>
<dbReference type="Proteomes" id="UP001371456">
    <property type="component" value="Unassembled WGS sequence"/>
</dbReference>
<dbReference type="PROSITE" id="PS51319">
    <property type="entry name" value="TFIIS_N"/>
    <property type="match status" value="1"/>
</dbReference>
<dbReference type="SMART" id="SM00509">
    <property type="entry name" value="TFS2N"/>
    <property type="match status" value="1"/>
</dbReference>
<feature type="compositionally biased region" description="Basic and acidic residues" evidence="4">
    <location>
        <begin position="657"/>
        <end position="676"/>
    </location>
</feature>
<feature type="compositionally biased region" description="Polar residues" evidence="4">
    <location>
        <begin position="545"/>
        <end position="560"/>
    </location>
</feature>
<gene>
    <name evidence="7" type="ORF">RDI58_008726</name>
</gene>
<dbReference type="InterPro" id="IPR001025">
    <property type="entry name" value="BAH_dom"/>
</dbReference>
<feature type="compositionally biased region" description="Low complexity" evidence="4">
    <location>
        <begin position="525"/>
        <end position="538"/>
    </location>
</feature>
<proteinExistence type="predicted"/>
<keyword evidence="2 3" id="KW-0539">Nucleus</keyword>
<feature type="region of interest" description="Disordered" evidence="4">
    <location>
        <begin position="1110"/>
        <end position="1134"/>
    </location>
</feature>
<feature type="region of interest" description="Disordered" evidence="4">
    <location>
        <begin position="1"/>
        <end position="27"/>
    </location>
</feature>
<evidence type="ECO:0000313" key="7">
    <source>
        <dbReference type="EMBL" id="KAK6795273.1"/>
    </source>
</evidence>
<dbReference type="SUPFAM" id="SSF47676">
    <property type="entry name" value="Conserved domain common to transcription factors TFIIS, elongin A, CRSP70"/>
    <property type="match status" value="1"/>
</dbReference>
<protein>
    <recommendedName>
        <fullName evidence="9">BAH domain containing protein</fullName>
    </recommendedName>
</protein>
<dbReference type="PANTHER" id="PTHR46548">
    <property type="entry name" value="BAH AND TFIIS DOMAIN-CONTAINING PROTEIN-RELATED"/>
    <property type="match status" value="1"/>
</dbReference>
<name>A0AAN8TVJ7_SOLBU</name>
<feature type="compositionally biased region" description="Polar residues" evidence="4">
    <location>
        <begin position="677"/>
        <end position="687"/>
    </location>
</feature>
<dbReference type="SMART" id="SM00439">
    <property type="entry name" value="BAH"/>
    <property type="match status" value="1"/>
</dbReference>
<feature type="compositionally biased region" description="Polar residues" evidence="4">
    <location>
        <begin position="427"/>
        <end position="436"/>
    </location>
</feature>
<accession>A0AAN8TVJ7</accession>
<feature type="region of interest" description="Disordered" evidence="4">
    <location>
        <begin position="621"/>
        <end position="710"/>
    </location>
</feature>
<feature type="region of interest" description="Disordered" evidence="4">
    <location>
        <begin position="427"/>
        <end position="605"/>
    </location>
</feature>
<feature type="compositionally biased region" description="Polar residues" evidence="4">
    <location>
        <begin position="631"/>
        <end position="654"/>
    </location>
</feature>
<evidence type="ECO:0000256" key="4">
    <source>
        <dbReference type="SAM" id="MobiDB-lite"/>
    </source>
</evidence>
<keyword evidence="8" id="KW-1185">Reference proteome</keyword>
<evidence type="ECO:0000256" key="1">
    <source>
        <dbReference type="ARBA" id="ARBA00004123"/>
    </source>
</evidence>
<dbReference type="InterPro" id="IPR017923">
    <property type="entry name" value="TFIIS_N"/>
</dbReference>
<evidence type="ECO:0000259" key="6">
    <source>
        <dbReference type="PROSITE" id="PS51319"/>
    </source>
</evidence>
<dbReference type="GO" id="GO:0005634">
    <property type="term" value="C:nucleus"/>
    <property type="evidence" value="ECO:0007669"/>
    <property type="project" value="UniProtKB-SubCell"/>
</dbReference>
<dbReference type="InterPro" id="IPR043151">
    <property type="entry name" value="BAH_sf"/>
</dbReference>
<feature type="region of interest" description="Disordered" evidence="4">
    <location>
        <begin position="998"/>
        <end position="1035"/>
    </location>
</feature>
<dbReference type="GO" id="GO:0003682">
    <property type="term" value="F:chromatin binding"/>
    <property type="evidence" value="ECO:0007669"/>
    <property type="project" value="InterPro"/>
</dbReference>
<feature type="domain" description="BAH" evidence="5">
    <location>
        <begin position="50"/>
        <end position="165"/>
    </location>
</feature>
<dbReference type="Pfam" id="PF01426">
    <property type="entry name" value="BAH"/>
    <property type="match status" value="1"/>
</dbReference>
<feature type="compositionally biased region" description="Polar residues" evidence="4">
    <location>
        <begin position="571"/>
        <end position="581"/>
    </location>
</feature>
<feature type="domain" description="TFIIS N-terminal" evidence="6">
    <location>
        <begin position="332"/>
        <end position="418"/>
    </location>
</feature>
<dbReference type="Gene3D" id="1.20.930.10">
    <property type="entry name" value="Conserved domain common to transcription factors TFIIS, elongin A, CRSP70"/>
    <property type="match status" value="1"/>
</dbReference>
<comment type="caution">
    <text evidence="7">The sequence shown here is derived from an EMBL/GenBank/DDBJ whole genome shotgun (WGS) entry which is preliminary data.</text>
</comment>
<evidence type="ECO:0000256" key="3">
    <source>
        <dbReference type="PROSITE-ProRule" id="PRU00649"/>
    </source>
</evidence>
<dbReference type="InterPro" id="IPR035441">
    <property type="entry name" value="TFIIS/LEDGF_dom_sf"/>
</dbReference>
<feature type="region of interest" description="Disordered" evidence="4">
    <location>
        <begin position="1238"/>
        <end position="1266"/>
    </location>
</feature>
<reference evidence="7 8" key="1">
    <citation type="submission" date="2024-02" db="EMBL/GenBank/DDBJ databases">
        <title>de novo genome assembly of Solanum bulbocastanum strain 11H21.</title>
        <authorList>
            <person name="Hosaka A.J."/>
        </authorList>
    </citation>
    <scope>NUCLEOTIDE SEQUENCE [LARGE SCALE GENOMIC DNA]</scope>
    <source>
        <tissue evidence="7">Young leaves</tissue>
    </source>
</reference>
<evidence type="ECO:0000256" key="2">
    <source>
        <dbReference type="ARBA" id="ARBA00023242"/>
    </source>
</evidence>
<evidence type="ECO:0000259" key="5">
    <source>
        <dbReference type="PROSITE" id="PS51038"/>
    </source>
</evidence>
<feature type="region of interest" description="Disordered" evidence="4">
    <location>
        <begin position="788"/>
        <end position="831"/>
    </location>
</feature>
<feature type="compositionally biased region" description="Basic and acidic residues" evidence="4">
    <location>
        <begin position="1008"/>
        <end position="1019"/>
    </location>
</feature>
<feature type="compositionally biased region" description="Polar residues" evidence="4">
    <location>
        <begin position="1251"/>
        <end position="1263"/>
    </location>
</feature>
<dbReference type="PANTHER" id="PTHR46548:SF3">
    <property type="entry name" value="BAH DOMAIN-CONTAINING PROTEIN"/>
    <property type="match status" value="1"/>
</dbReference>
<dbReference type="Pfam" id="PF08711">
    <property type="entry name" value="Med26"/>
    <property type="match status" value="1"/>
</dbReference>
<feature type="compositionally biased region" description="Polar residues" evidence="4">
    <location>
        <begin position="14"/>
        <end position="27"/>
    </location>
</feature>
<dbReference type="PROSITE" id="PS51038">
    <property type="entry name" value="BAH"/>
    <property type="match status" value="1"/>
</dbReference>
<feature type="compositionally biased region" description="Polar residues" evidence="4">
    <location>
        <begin position="457"/>
        <end position="499"/>
    </location>
</feature>
<organism evidence="7 8">
    <name type="scientific">Solanum bulbocastanum</name>
    <name type="common">Wild potato</name>
    <dbReference type="NCBI Taxonomy" id="147425"/>
    <lineage>
        <taxon>Eukaryota</taxon>
        <taxon>Viridiplantae</taxon>
        <taxon>Streptophyta</taxon>
        <taxon>Embryophyta</taxon>
        <taxon>Tracheophyta</taxon>
        <taxon>Spermatophyta</taxon>
        <taxon>Magnoliopsida</taxon>
        <taxon>eudicotyledons</taxon>
        <taxon>Gunneridae</taxon>
        <taxon>Pentapetalae</taxon>
        <taxon>asterids</taxon>
        <taxon>lamiids</taxon>
        <taxon>Solanales</taxon>
        <taxon>Solanaceae</taxon>
        <taxon>Solanoideae</taxon>
        <taxon>Solaneae</taxon>
        <taxon>Solanum</taxon>
    </lineage>
</organism>
<dbReference type="CDD" id="cd00183">
    <property type="entry name" value="TFIIS_I"/>
    <property type="match status" value="1"/>
</dbReference>
<evidence type="ECO:0000313" key="8">
    <source>
        <dbReference type="Proteomes" id="UP001371456"/>
    </source>
</evidence>
<dbReference type="EMBL" id="JBANQN010000003">
    <property type="protein sequence ID" value="KAK6795273.1"/>
    <property type="molecule type" value="Genomic_DNA"/>
</dbReference>